<dbReference type="Proteomes" id="UP000828941">
    <property type="component" value="Chromosome 14"/>
</dbReference>
<gene>
    <name evidence="1" type="ORF">L6164_037800</name>
</gene>
<organism evidence="1 2">
    <name type="scientific">Bauhinia variegata</name>
    <name type="common">Purple orchid tree</name>
    <name type="synonym">Phanera variegata</name>
    <dbReference type="NCBI Taxonomy" id="167791"/>
    <lineage>
        <taxon>Eukaryota</taxon>
        <taxon>Viridiplantae</taxon>
        <taxon>Streptophyta</taxon>
        <taxon>Embryophyta</taxon>
        <taxon>Tracheophyta</taxon>
        <taxon>Spermatophyta</taxon>
        <taxon>Magnoliopsida</taxon>
        <taxon>eudicotyledons</taxon>
        <taxon>Gunneridae</taxon>
        <taxon>Pentapetalae</taxon>
        <taxon>rosids</taxon>
        <taxon>fabids</taxon>
        <taxon>Fabales</taxon>
        <taxon>Fabaceae</taxon>
        <taxon>Cercidoideae</taxon>
        <taxon>Cercideae</taxon>
        <taxon>Bauhiniinae</taxon>
        <taxon>Bauhinia</taxon>
    </lineage>
</organism>
<dbReference type="EMBL" id="CM039439">
    <property type="protein sequence ID" value="KAI4297946.1"/>
    <property type="molecule type" value="Genomic_DNA"/>
</dbReference>
<sequence length="371" mass="41927">MRSVEYCQYSVPPDRWFSSWLGCTPKGATNPAKVLGPSWDGIPGQKTEVWISQPHSLWRVSHRVPWFDTRGCLPLGPGKWVSSGRVWSTIPCGRDWCSVLMEDASSDAEALGVRPISWQKVLEDLRLLIGLFNKVKLIITDGLTKEFCIGSYLFAKQVASLGRKSGWLFVALYLKQCSASLMQWYARETPTLPEKLSVPISLTRLGLPRIIPPFHRKIIRRRDERSDTVVKFYLSLFTLAKVIRLAKRVTKATFHSLIDPPDAPLGVSRFVQKAFAIGEALLERYAPKIREIPLLQGMSWDPTSGRPCRRILLLSFSIRSIEEDLQSKVPLSIMMIGVDGRARTGIIAGTARSGPTIFKIDIYMDIRRLMR</sequence>
<reference evidence="1 2" key="1">
    <citation type="journal article" date="2022" name="DNA Res.">
        <title>Chromosomal-level genome assembly of the orchid tree Bauhinia variegata (Leguminosae; Cercidoideae) supports the allotetraploid origin hypothesis of Bauhinia.</title>
        <authorList>
            <person name="Zhong Y."/>
            <person name="Chen Y."/>
            <person name="Zheng D."/>
            <person name="Pang J."/>
            <person name="Liu Y."/>
            <person name="Luo S."/>
            <person name="Meng S."/>
            <person name="Qian L."/>
            <person name="Wei D."/>
            <person name="Dai S."/>
            <person name="Zhou R."/>
        </authorList>
    </citation>
    <scope>NUCLEOTIDE SEQUENCE [LARGE SCALE GENOMIC DNA]</scope>
    <source>
        <strain evidence="1">BV-YZ2020</strain>
    </source>
</reference>
<evidence type="ECO:0000313" key="1">
    <source>
        <dbReference type="EMBL" id="KAI4297946.1"/>
    </source>
</evidence>
<protein>
    <submittedName>
        <fullName evidence="1">Uncharacterized protein</fullName>
    </submittedName>
</protein>
<comment type="caution">
    <text evidence="1">The sequence shown here is derived from an EMBL/GenBank/DDBJ whole genome shotgun (WGS) entry which is preliminary data.</text>
</comment>
<name>A0ACB9KL91_BAUVA</name>
<evidence type="ECO:0000313" key="2">
    <source>
        <dbReference type="Proteomes" id="UP000828941"/>
    </source>
</evidence>
<proteinExistence type="predicted"/>
<keyword evidence="2" id="KW-1185">Reference proteome</keyword>
<accession>A0ACB9KL91</accession>